<proteinExistence type="predicted"/>
<sequence length="1416" mass="152760">MSSPMPPSFRAPNRSLADSFVDLCSDLVEGFSQNEKAKAFGGMKICPPSSWVARRDGYAELVEIRLSNVKRQRLFAVPDFEGAFEACNESAGGGPDGFGTVRDLFTKAREEVAEAVQKKAEREEREKVAAAQMEIEKAEREKAAATQIETETEARDKAAPEATKVDHSEKAAEEKGRVFVADSSMGGDKAEGETEKGEGGKVQQAETPQEPTTGGGEENSPDLPEEEGSSAAVQSISSSSASRLIPRSVFATATTVSSFKDADTEGHPNHPPKPMDAVSSIVLNGSLETLPSSAAASVTGCDTHKTESYRFNNAPPEIRGSESESGENQTADSQAHLQQNSSERHHETVDGELSGPQKDQQQQQQQQQQNQESTPEGEYSIPVPAAAASSSSASEDPPARPHGFVPWSPKKHFTRKKVGQPLWLRIAESDECEAENRKESDSRKAKAPQTKKGNGDLDLLRSTEERDEKGGMNVGGRRSDKEEAEKFWSFLPLTAETIQGSSLPPSPSPVACQEREAGEARESKRINAPVSFPPAQSAFPFIAILQHSAPASSSAVLPPPSLSGPTSSAHHQPSAFPSDQPAPVPPPLNPKTSPPPDPPSMPLSESAPLSAGEPLAQAETDKDPIVAKPSPAISLGLVRLSKRKAGDSLLEEVDDESDPPCITEPSRPLHQTGEGDPMDLLEEEGGEDPTETVAETDRPRQRRRLDGTPPTPPIDLNGIGGALPASSGTLEDGGGVSGPSSLEMNRDARGVFETEPHQQEEGMNFSLPFPAPTFAQGAAAASASVWTTKKETAEEEETRAVLSSSLVPSEGNPEGEQKGISVPEEGIAGAATSPVSPSAAPPEQPTAAAAEAEVCVSEGKSEKEGDEKKEEEEESAQAQAQQEEKGRRGLEDDCAPPLPPAPFASMIEGECLVPNPSPQSDSTPLNILPPPASAEGQVQQKEGEERTDANAVHASRVNGGESGSVLPPHDSLPMEAPASSSGVEEEGQKGVLHLFVETNLSGREEQRSAGRETQSESVQKNDEDVPPAPILMSPITYHSAPSSPSTPSEAVSGEWRSVSFEAEDDAEGEEMRSQAAGDAERQFPFAEREGASVAFSLPPLGVQTQSGDGDVAMKTGDEKEEDDLESLPPPPPPVFNEAGVRLPLYGVDEEISLFDDNAPGNLAALGGNKLLRWMGGKEIAGVSTPFVYFGTRFSFFVMHIEDKDLPSVNFLHWGAPKTWYFVARHQKEKLEEFMRRQMPEHFVGCHEYLRHKSLIVRPEVLRAAGISVNTVTQRPGEFIVTLPGCYHFGFNHGNNFAEAVNFSIPSWVSDGARAFTCQCADRPPSVDICMKPIFEEIYGAKAMDTLKELRTEAQKEKNRARDRLRNAYKRKEAQARRERERARRLYLKALREKEMEEEEEEEEEDNWCMGEDLEVE</sequence>
<feature type="compositionally biased region" description="Basic and acidic residues" evidence="1">
    <location>
        <begin position="152"/>
        <end position="177"/>
    </location>
</feature>
<dbReference type="PANTHER" id="PTHR10694:SF7">
    <property type="entry name" value="[HISTONE H3]-TRIMETHYL-L-LYSINE(9) DEMETHYLASE"/>
    <property type="match status" value="1"/>
</dbReference>
<feature type="compositionally biased region" description="Basic and acidic residues" evidence="1">
    <location>
        <begin position="513"/>
        <end position="525"/>
    </location>
</feature>
<feature type="compositionally biased region" description="Basic and acidic residues" evidence="1">
    <location>
        <begin position="453"/>
        <end position="470"/>
    </location>
</feature>
<reference evidence="3" key="1">
    <citation type="submission" date="2014-11" db="EMBL/GenBank/DDBJ databases">
        <authorList>
            <person name="Otto D Thomas"/>
            <person name="Naeem Raeece"/>
        </authorList>
    </citation>
    <scope>NUCLEOTIDE SEQUENCE</scope>
</reference>
<feature type="compositionally biased region" description="Acidic residues" evidence="1">
    <location>
        <begin position="649"/>
        <end position="658"/>
    </location>
</feature>
<feature type="region of interest" description="Disordered" evidence="1">
    <location>
        <begin position="1393"/>
        <end position="1416"/>
    </location>
</feature>
<feature type="compositionally biased region" description="Basic and acidic residues" evidence="1">
    <location>
        <begin position="882"/>
        <end position="891"/>
    </location>
</feature>
<feature type="compositionally biased region" description="Basic and acidic residues" evidence="1">
    <location>
        <begin position="1002"/>
        <end position="1023"/>
    </location>
</feature>
<gene>
    <name evidence="3" type="ORF">Cvel_15421</name>
</gene>
<dbReference type="GO" id="GO:0000785">
    <property type="term" value="C:chromatin"/>
    <property type="evidence" value="ECO:0007669"/>
    <property type="project" value="TreeGrafter"/>
</dbReference>
<feature type="compositionally biased region" description="Polar residues" evidence="1">
    <location>
        <begin position="326"/>
        <end position="341"/>
    </location>
</feature>
<dbReference type="GO" id="GO:0032454">
    <property type="term" value="F:histone H3K9 demethylase activity"/>
    <property type="evidence" value="ECO:0007669"/>
    <property type="project" value="TreeGrafter"/>
</dbReference>
<evidence type="ECO:0000313" key="3">
    <source>
        <dbReference type="EMBL" id="CEM07951.1"/>
    </source>
</evidence>
<feature type="compositionally biased region" description="Low complexity" evidence="1">
    <location>
        <begin position="385"/>
        <end position="394"/>
    </location>
</feature>
<evidence type="ECO:0000259" key="2">
    <source>
        <dbReference type="PROSITE" id="PS51184"/>
    </source>
</evidence>
<dbReference type="Pfam" id="PF02373">
    <property type="entry name" value="JmjC"/>
    <property type="match status" value="1"/>
</dbReference>
<feature type="compositionally biased region" description="Low complexity" evidence="1">
    <location>
        <begin position="229"/>
        <end position="242"/>
    </location>
</feature>
<feature type="region of interest" description="Disordered" evidence="1">
    <location>
        <begin position="776"/>
        <end position="1080"/>
    </location>
</feature>
<dbReference type="VEuPathDB" id="CryptoDB:Cvel_15421"/>
<protein>
    <recommendedName>
        <fullName evidence="2">JmjC domain-containing protein</fullName>
    </recommendedName>
</protein>
<organism evidence="3">
    <name type="scientific">Chromera velia CCMP2878</name>
    <dbReference type="NCBI Taxonomy" id="1169474"/>
    <lineage>
        <taxon>Eukaryota</taxon>
        <taxon>Sar</taxon>
        <taxon>Alveolata</taxon>
        <taxon>Colpodellida</taxon>
        <taxon>Chromeraceae</taxon>
        <taxon>Chromera</taxon>
    </lineage>
</organism>
<dbReference type="PROSITE" id="PS51184">
    <property type="entry name" value="JMJC"/>
    <property type="match status" value="1"/>
</dbReference>
<dbReference type="InterPro" id="IPR003347">
    <property type="entry name" value="JmjC_dom"/>
</dbReference>
<dbReference type="GO" id="GO:0005634">
    <property type="term" value="C:nucleus"/>
    <property type="evidence" value="ECO:0007669"/>
    <property type="project" value="TreeGrafter"/>
</dbReference>
<feature type="compositionally biased region" description="Basic residues" evidence="1">
    <location>
        <begin position="409"/>
        <end position="418"/>
    </location>
</feature>
<feature type="compositionally biased region" description="Low complexity" evidence="1">
    <location>
        <begin position="1039"/>
        <end position="1048"/>
    </location>
</feature>
<feature type="domain" description="JmjC" evidence="2">
    <location>
        <begin position="1147"/>
        <end position="1319"/>
    </location>
</feature>
<feature type="compositionally biased region" description="Acidic residues" evidence="1">
    <location>
        <begin position="676"/>
        <end position="690"/>
    </location>
</feature>
<dbReference type="SMART" id="SM00558">
    <property type="entry name" value="JmjC"/>
    <property type="match status" value="1"/>
</dbReference>
<feature type="region of interest" description="Disordered" evidence="1">
    <location>
        <begin position="550"/>
        <end position="743"/>
    </location>
</feature>
<feature type="region of interest" description="Disordered" evidence="1">
    <location>
        <begin position="1098"/>
        <end position="1135"/>
    </location>
</feature>
<feature type="compositionally biased region" description="Basic and acidic residues" evidence="1">
    <location>
        <begin position="434"/>
        <end position="444"/>
    </location>
</feature>
<dbReference type="Gene3D" id="2.60.120.650">
    <property type="entry name" value="Cupin"/>
    <property type="match status" value="1"/>
</dbReference>
<feature type="region of interest" description="Disordered" evidence="1">
    <location>
        <begin position="293"/>
        <end position="482"/>
    </location>
</feature>
<feature type="compositionally biased region" description="Acidic residues" evidence="1">
    <location>
        <begin position="1395"/>
        <end position="1416"/>
    </location>
</feature>
<dbReference type="GO" id="GO:0010468">
    <property type="term" value="P:regulation of gene expression"/>
    <property type="evidence" value="ECO:0007669"/>
    <property type="project" value="TreeGrafter"/>
</dbReference>
<accession>A0A0G4F6T0</accession>
<feature type="compositionally biased region" description="Pro residues" evidence="1">
    <location>
        <begin position="580"/>
        <end position="601"/>
    </location>
</feature>
<feature type="region of interest" description="Disordered" evidence="1">
    <location>
        <begin position="498"/>
        <end position="532"/>
    </location>
</feature>
<dbReference type="EMBL" id="CDMZ01000154">
    <property type="protein sequence ID" value="CEM07951.1"/>
    <property type="molecule type" value="Genomic_DNA"/>
</dbReference>
<feature type="compositionally biased region" description="Low complexity" evidence="1">
    <location>
        <begin position="360"/>
        <end position="371"/>
    </location>
</feature>
<feature type="region of interest" description="Disordered" evidence="1">
    <location>
        <begin position="1354"/>
        <end position="1377"/>
    </location>
</feature>
<dbReference type="SUPFAM" id="SSF51197">
    <property type="entry name" value="Clavaminate synthase-like"/>
    <property type="match status" value="1"/>
</dbReference>
<feature type="region of interest" description="Disordered" evidence="1">
    <location>
        <begin position="129"/>
        <end position="281"/>
    </location>
</feature>
<feature type="compositionally biased region" description="Low complexity" evidence="1">
    <location>
        <begin position="828"/>
        <end position="838"/>
    </location>
</feature>
<feature type="compositionally biased region" description="Acidic residues" evidence="1">
    <location>
        <begin position="219"/>
        <end position="228"/>
    </location>
</feature>
<feature type="compositionally biased region" description="Basic and acidic residues" evidence="1">
    <location>
        <begin position="188"/>
        <end position="199"/>
    </location>
</feature>
<dbReference type="PANTHER" id="PTHR10694">
    <property type="entry name" value="LYSINE-SPECIFIC DEMETHYLASE"/>
    <property type="match status" value="1"/>
</dbReference>
<feature type="compositionally biased region" description="Basic and acidic residues" evidence="1">
    <location>
        <begin position="859"/>
        <end position="868"/>
    </location>
</feature>
<dbReference type="GO" id="GO:0051864">
    <property type="term" value="F:histone H3K36 demethylase activity"/>
    <property type="evidence" value="ECO:0007669"/>
    <property type="project" value="TreeGrafter"/>
</dbReference>
<evidence type="ECO:0000256" key="1">
    <source>
        <dbReference type="SAM" id="MobiDB-lite"/>
    </source>
</evidence>
<feature type="compositionally biased region" description="Basic and acidic residues" evidence="1">
    <location>
        <begin position="129"/>
        <end position="143"/>
    </location>
</feature>
<name>A0A0G4F6T0_9ALVE</name>